<evidence type="ECO:0000313" key="16">
    <source>
        <dbReference type="Proteomes" id="UP000636479"/>
    </source>
</evidence>
<sequence length="748" mass="82671">MSGYDKDRHFTVQAHDPAPAISPDSPAETEKLLLDFLLQFRLGGEFIYRDKLRANLLMRQLVLEVDLKHINLYNEELVHVIQNTPSETLPLLENAATKAARSILFPLVGVVGGESMRRQTMDEAVAAIPNIQISLRSGLSLLQFRDLTANTMNKLVRIPGIVISASVLSSRATKLHLQCRSCRTPKEIYPAGGMGGVGGGSDRGLPRQCDSQAPAGQKKDCPLDPYLIVHSKSTFADQQTLKLQEAPDMVPVGELPRHMLLSVDRNLTGKVVPGSRIIATGIYSTFQSAKKKNAGATALRQPYLRVVHLELSSGPTSSSSNPFGLQFTPEEEEEFGAMARSEGFYERFARSVAPSIFGSLDIKKAIACLLFGGSKKVLPDGMRLRGDINVLLLGDPGTAKSQLLKFVEKVAPIAVYTSGKGSSAAGLTASVQRDTVSREFYLEGGAMVLADTGVVCIDEFDKMRDEDRVAIHEAMEQQTISIAKAGITTVLNSRTSVLAAANPVFGRYDEGRSPGENIDFQTTILSRFDMIFIVKDEHNEQRDKMIARHVMNIQMNRPEDNADQVVGELSLDVMKRYIAYCKSKCAPRLSSEAQEMLSSHFVSLRKQVQQVERDNDERSSIPITIRQLEAIIRISESLAKMTLSTTVQNHHVEEAIRLFKFSTMDAVSAGSADGLTRGELNDEMVKIERELRRRLPVGWSTSYQSLVREFVTQQGYSSHALERTLFVMEKSEVIRFTGQKKVVHRVGV</sequence>
<evidence type="ECO:0000256" key="6">
    <source>
        <dbReference type="ARBA" id="ARBA00022806"/>
    </source>
</evidence>
<name>A0A8H6W6F2_9AGAR</name>
<dbReference type="GO" id="GO:0006270">
    <property type="term" value="P:DNA replication initiation"/>
    <property type="evidence" value="ECO:0007669"/>
    <property type="project" value="UniProtKB-UniRule"/>
</dbReference>
<dbReference type="FunFam" id="3.40.50.300:FF:000241">
    <property type="entry name" value="DNA helicase"/>
    <property type="match status" value="1"/>
</dbReference>
<dbReference type="SUPFAM" id="SSF50249">
    <property type="entry name" value="Nucleic acid-binding proteins"/>
    <property type="match status" value="1"/>
</dbReference>
<dbReference type="InterPro" id="IPR008048">
    <property type="entry name" value="MCM5"/>
</dbReference>
<dbReference type="GO" id="GO:0006279">
    <property type="term" value="P:premeiotic DNA replication"/>
    <property type="evidence" value="ECO:0007669"/>
    <property type="project" value="UniProtKB-ARBA"/>
</dbReference>
<proteinExistence type="inferred from homology"/>
<dbReference type="PRINTS" id="PR01661">
    <property type="entry name" value="MCMPROTEIN5"/>
</dbReference>
<evidence type="ECO:0000256" key="11">
    <source>
        <dbReference type="RuleBase" id="RU004070"/>
    </source>
</evidence>
<keyword evidence="8 11" id="KW-0238">DNA-binding</keyword>
<evidence type="ECO:0000313" key="15">
    <source>
        <dbReference type="EMBL" id="KAF7306617.1"/>
    </source>
</evidence>
<dbReference type="GO" id="GO:0042555">
    <property type="term" value="C:MCM complex"/>
    <property type="evidence" value="ECO:0007669"/>
    <property type="project" value="UniProtKB-UniRule"/>
</dbReference>
<dbReference type="GO" id="GO:0043138">
    <property type="term" value="F:3'-5' DNA helicase activity"/>
    <property type="evidence" value="ECO:0007669"/>
    <property type="project" value="TreeGrafter"/>
</dbReference>
<dbReference type="SMART" id="SM00350">
    <property type="entry name" value="MCM"/>
    <property type="match status" value="1"/>
</dbReference>
<dbReference type="InterPro" id="IPR027925">
    <property type="entry name" value="MCM_N"/>
</dbReference>
<evidence type="ECO:0000256" key="2">
    <source>
        <dbReference type="ARBA" id="ARBA00008010"/>
    </source>
</evidence>
<dbReference type="PROSITE" id="PS00847">
    <property type="entry name" value="MCM_1"/>
    <property type="match status" value="1"/>
</dbReference>
<dbReference type="Pfam" id="PF21933">
    <property type="entry name" value="MCM5_C"/>
    <property type="match status" value="1"/>
</dbReference>
<dbReference type="InterPro" id="IPR001208">
    <property type="entry name" value="MCM_dom"/>
</dbReference>
<keyword evidence="7 11" id="KW-0067">ATP-binding</keyword>
<comment type="caution">
    <text evidence="15">The sequence shown here is derived from an EMBL/GenBank/DDBJ whole genome shotgun (WGS) entry which is preliminary data.</text>
</comment>
<dbReference type="Pfam" id="PF00493">
    <property type="entry name" value="MCM"/>
    <property type="match status" value="1"/>
</dbReference>
<dbReference type="EMBL" id="JACAZF010000004">
    <property type="protein sequence ID" value="KAF7306617.1"/>
    <property type="molecule type" value="Genomic_DNA"/>
</dbReference>
<dbReference type="PRINTS" id="PR01657">
    <property type="entry name" value="MCMFAMILY"/>
</dbReference>
<keyword evidence="10 12" id="KW-0131">Cell cycle</keyword>
<dbReference type="RefSeq" id="XP_037221636.1">
    <property type="nucleotide sequence ID" value="XM_037361344.1"/>
</dbReference>
<gene>
    <name evidence="15" type="ORF">MIND_00453100</name>
</gene>
<comment type="subcellular location">
    <subcellularLocation>
        <location evidence="1 12">Nucleus</location>
    </subcellularLocation>
</comment>
<dbReference type="Pfam" id="PF14551">
    <property type="entry name" value="MCM_N"/>
    <property type="match status" value="1"/>
</dbReference>
<keyword evidence="5 12" id="KW-0378">Hydrolase</keyword>
<evidence type="ECO:0000256" key="4">
    <source>
        <dbReference type="ARBA" id="ARBA00022741"/>
    </source>
</evidence>
<dbReference type="Gene3D" id="3.40.50.300">
    <property type="entry name" value="P-loop containing nucleotide triphosphate hydrolases"/>
    <property type="match status" value="1"/>
</dbReference>
<dbReference type="InterPro" id="IPR018525">
    <property type="entry name" value="MCM_CS"/>
</dbReference>
<dbReference type="GO" id="GO:0031261">
    <property type="term" value="C:DNA replication preinitiation complex"/>
    <property type="evidence" value="ECO:0007669"/>
    <property type="project" value="UniProtKB-ARBA"/>
</dbReference>
<dbReference type="InterPro" id="IPR054125">
    <property type="entry name" value="MCM5_C"/>
</dbReference>
<dbReference type="GO" id="GO:0016787">
    <property type="term" value="F:hydrolase activity"/>
    <property type="evidence" value="ECO:0007669"/>
    <property type="project" value="UniProtKB-KW"/>
</dbReference>
<dbReference type="CDD" id="cd17756">
    <property type="entry name" value="MCM5"/>
    <property type="match status" value="1"/>
</dbReference>
<dbReference type="Proteomes" id="UP000636479">
    <property type="component" value="Unassembled WGS sequence"/>
</dbReference>
<comment type="similarity">
    <text evidence="2 11">Belongs to the MCM family.</text>
</comment>
<feature type="region of interest" description="Disordered" evidence="13">
    <location>
        <begin position="199"/>
        <end position="218"/>
    </location>
</feature>
<keyword evidence="9 12" id="KW-0539">Nucleus</keyword>
<dbReference type="Gene3D" id="3.30.1640.10">
    <property type="entry name" value="mini-chromosome maintenance (MCM) complex, chain A, domain 1"/>
    <property type="match status" value="1"/>
</dbReference>
<dbReference type="GO" id="GO:0000727">
    <property type="term" value="P:double-strand break repair via break-induced replication"/>
    <property type="evidence" value="ECO:0007669"/>
    <property type="project" value="TreeGrafter"/>
</dbReference>
<dbReference type="SUPFAM" id="SSF52540">
    <property type="entry name" value="P-loop containing nucleoside triphosphate hydrolases"/>
    <property type="match status" value="1"/>
</dbReference>
<dbReference type="PANTHER" id="PTHR11630:SF42">
    <property type="entry name" value="DNA REPLICATION LICENSING FACTOR MCM5"/>
    <property type="match status" value="1"/>
</dbReference>
<evidence type="ECO:0000259" key="14">
    <source>
        <dbReference type="PROSITE" id="PS50051"/>
    </source>
</evidence>
<dbReference type="GO" id="GO:0043596">
    <property type="term" value="C:nuclear replication fork"/>
    <property type="evidence" value="ECO:0007669"/>
    <property type="project" value="UniProtKB-ARBA"/>
</dbReference>
<dbReference type="PANTHER" id="PTHR11630">
    <property type="entry name" value="DNA REPLICATION LICENSING FACTOR MCM FAMILY MEMBER"/>
    <property type="match status" value="1"/>
</dbReference>
<dbReference type="GO" id="GO:0017116">
    <property type="term" value="F:single-stranded DNA helicase activity"/>
    <property type="evidence" value="ECO:0007669"/>
    <property type="project" value="TreeGrafter"/>
</dbReference>
<dbReference type="EC" id="3.6.4.12" evidence="12"/>
<dbReference type="InterPro" id="IPR012340">
    <property type="entry name" value="NA-bd_OB-fold"/>
</dbReference>
<evidence type="ECO:0000256" key="12">
    <source>
        <dbReference type="RuleBase" id="RU368063"/>
    </source>
</evidence>
<evidence type="ECO:0000256" key="13">
    <source>
        <dbReference type="SAM" id="MobiDB-lite"/>
    </source>
</evidence>
<feature type="domain" description="MCM C-terminal AAA(+) ATPase" evidence="14">
    <location>
        <begin position="344"/>
        <end position="550"/>
    </location>
</feature>
<dbReference type="Gene3D" id="2.20.28.10">
    <property type="match status" value="1"/>
</dbReference>
<evidence type="ECO:0000256" key="7">
    <source>
        <dbReference type="ARBA" id="ARBA00022840"/>
    </source>
</evidence>
<dbReference type="GO" id="GO:0003697">
    <property type="term" value="F:single-stranded DNA binding"/>
    <property type="evidence" value="ECO:0007669"/>
    <property type="project" value="TreeGrafter"/>
</dbReference>
<dbReference type="PROSITE" id="PS50051">
    <property type="entry name" value="MCM_2"/>
    <property type="match status" value="1"/>
</dbReference>
<protein>
    <recommendedName>
        <fullName evidence="12">DNA replication licensing factor MCM5</fullName>
        <ecNumber evidence="12">3.6.4.12</ecNumber>
    </recommendedName>
</protein>
<dbReference type="InterPro" id="IPR033762">
    <property type="entry name" value="MCM_OB"/>
</dbReference>
<dbReference type="GeneID" id="59343860"/>
<dbReference type="Pfam" id="PF17855">
    <property type="entry name" value="MCM_lid"/>
    <property type="match status" value="1"/>
</dbReference>
<evidence type="ECO:0000256" key="3">
    <source>
        <dbReference type="ARBA" id="ARBA00022705"/>
    </source>
</evidence>
<comment type="catalytic activity">
    <reaction evidence="12">
        <text>ATP + H2O = ADP + phosphate + H(+)</text>
        <dbReference type="Rhea" id="RHEA:13065"/>
        <dbReference type="ChEBI" id="CHEBI:15377"/>
        <dbReference type="ChEBI" id="CHEBI:15378"/>
        <dbReference type="ChEBI" id="CHEBI:30616"/>
        <dbReference type="ChEBI" id="CHEBI:43474"/>
        <dbReference type="ChEBI" id="CHEBI:456216"/>
        <dbReference type="EC" id="3.6.4.12"/>
    </reaction>
</comment>
<dbReference type="OrthoDB" id="10036721at2759"/>
<comment type="subunit">
    <text evidence="12">Component of the MCM2-7 complex.</text>
</comment>
<evidence type="ECO:0000256" key="9">
    <source>
        <dbReference type="ARBA" id="ARBA00023242"/>
    </source>
</evidence>
<dbReference type="GO" id="GO:0005656">
    <property type="term" value="C:nuclear pre-replicative complex"/>
    <property type="evidence" value="ECO:0007669"/>
    <property type="project" value="UniProtKB-ARBA"/>
</dbReference>
<keyword evidence="4 11" id="KW-0547">Nucleotide-binding</keyword>
<keyword evidence="3 12" id="KW-0235">DNA replication</keyword>
<keyword evidence="16" id="KW-1185">Reference proteome</keyword>
<dbReference type="GO" id="GO:0003688">
    <property type="term" value="F:DNA replication origin binding"/>
    <property type="evidence" value="ECO:0007669"/>
    <property type="project" value="UniProtKB-UniRule"/>
</dbReference>
<dbReference type="AlphaFoldDB" id="A0A8H6W6F2"/>
<keyword evidence="6 12" id="KW-0347">Helicase</keyword>
<dbReference type="InterPro" id="IPR041562">
    <property type="entry name" value="MCM_lid"/>
</dbReference>
<comment type="function">
    <text evidence="12">Acts as component of the MCM2-7 complex (MCM complex) which is the replicative helicase essential for 'once per cell cycle' DNA replication initiation and elongation in eukaryotic cells. The active ATPase sites in the MCM2-7 ring are formed through the interaction surfaces of two neighboring subunits such that a critical structure of a conserved arginine finger motif is provided in trans relative to the ATP-binding site of the Walker A box of the adjacent subunit. The six ATPase active sites, however, are likely to contribute differentially to the complex helicase activity.</text>
</comment>
<dbReference type="InterPro" id="IPR031327">
    <property type="entry name" value="MCM"/>
</dbReference>
<evidence type="ECO:0000256" key="10">
    <source>
        <dbReference type="ARBA" id="ARBA00023306"/>
    </source>
</evidence>
<evidence type="ECO:0000256" key="5">
    <source>
        <dbReference type="ARBA" id="ARBA00022801"/>
    </source>
</evidence>
<evidence type="ECO:0000256" key="8">
    <source>
        <dbReference type="ARBA" id="ARBA00023125"/>
    </source>
</evidence>
<evidence type="ECO:0000256" key="1">
    <source>
        <dbReference type="ARBA" id="ARBA00004123"/>
    </source>
</evidence>
<dbReference type="InterPro" id="IPR027417">
    <property type="entry name" value="P-loop_NTPase"/>
</dbReference>
<organism evidence="15 16">
    <name type="scientific">Mycena indigotica</name>
    <dbReference type="NCBI Taxonomy" id="2126181"/>
    <lineage>
        <taxon>Eukaryota</taxon>
        <taxon>Fungi</taxon>
        <taxon>Dikarya</taxon>
        <taxon>Basidiomycota</taxon>
        <taxon>Agaricomycotina</taxon>
        <taxon>Agaricomycetes</taxon>
        <taxon>Agaricomycetidae</taxon>
        <taxon>Agaricales</taxon>
        <taxon>Marasmiineae</taxon>
        <taxon>Mycenaceae</taxon>
        <taxon>Mycena</taxon>
    </lineage>
</organism>
<dbReference type="Gene3D" id="2.40.50.140">
    <property type="entry name" value="Nucleic acid-binding proteins"/>
    <property type="match status" value="1"/>
</dbReference>
<dbReference type="GO" id="GO:0005524">
    <property type="term" value="F:ATP binding"/>
    <property type="evidence" value="ECO:0007669"/>
    <property type="project" value="UniProtKB-UniRule"/>
</dbReference>
<dbReference type="Pfam" id="PF17207">
    <property type="entry name" value="MCM_OB"/>
    <property type="match status" value="1"/>
</dbReference>
<reference evidence="15" key="1">
    <citation type="submission" date="2020-05" db="EMBL/GenBank/DDBJ databases">
        <title>Mycena genomes resolve the evolution of fungal bioluminescence.</title>
        <authorList>
            <person name="Tsai I.J."/>
        </authorList>
    </citation>
    <scope>NUCLEOTIDE SEQUENCE</scope>
    <source>
        <strain evidence="15">171206Taipei</strain>
    </source>
</reference>
<accession>A0A8H6W6F2</accession>